<dbReference type="Proteomes" id="UP000324800">
    <property type="component" value="Unassembled WGS sequence"/>
</dbReference>
<comment type="caution">
    <text evidence="1">The sequence shown here is derived from an EMBL/GenBank/DDBJ whole genome shotgun (WGS) entry which is preliminary data.</text>
</comment>
<evidence type="ECO:0000313" key="1">
    <source>
        <dbReference type="EMBL" id="KAA6367353.1"/>
    </source>
</evidence>
<sequence>MKQVKEQVNSQSLAQTLIKEQPIEQQKPIQQQGVLNPKVNPHHIRIWFIDQLLLDSIQKPSLKAITSKEQGVLNPKVNPPHIRIWFIEQLVLGGEAKYSLKRETKFAANHFVIEGFA</sequence>
<dbReference type="AlphaFoldDB" id="A0A5J4UB14"/>
<name>A0A5J4UB14_9EUKA</name>
<gene>
    <name evidence="1" type="ORF">EZS28_037120</name>
</gene>
<evidence type="ECO:0000313" key="2">
    <source>
        <dbReference type="Proteomes" id="UP000324800"/>
    </source>
</evidence>
<organism evidence="1 2">
    <name type="scientific">Streblomastix strix</name>
    <dbReference type="NCBI Taxonomy" id="222440"/>
    <lineage>
        <taxon>Eukaryota</taxon>
        <taxon>Metamonada</taxon>
        <taxon>Preaxostyla</taxon>
        <taxon>Oxymonadida</taxon>
        <taxon>Streblomastigidae</taxon>
        <taxon>Streblomastix</taxon>
    </lineage>
</organism>
<protein>
    <submittedName>
        <fullName evidence="1">Uncharacterized protein</fullName>
    </submittedName>
</protein>
<proteinExistence type="predicted"/>
<reference evidence="1 2" key="1">
    <citation type="submission" date="2019-03" db="EMBL/GenBank/DDBJ databases">
        <title>Single cell metagenomics reveals metabolic interactions within the superorganism composed of flagellate Streblomastix strix and complex community of Bacteroidetes bacteria on its surface.</title>
        <authorList>
            <person name="Treitli S.C."/>
            <person name="Kolisko M."/>
            <person name="Husnik F."/>
            <person name="Keeling P."/>
            <person name="Hampl V."/>
        </authorList>
    </citation>
    <scope>NUCLEOTIDE SEQUENCE [LARGE SCALE GENOMIC DNA]</scope>
    <source>
        <strain evidence="1">ST1C</strain>
    </source>
</reference>
<accession>A0A5J4UB14</accession>
<dbReference type="EMBL" id="SNRW01018420">
    <property type="protein sequence ID" value="KAA6367353.1"/>
    <property type="molecule type" value="Genomic_DNA"/>
</dbReference>